<evidence type="ECO:0000256" key="1">
    <source>
        <dbReference type="SAM" id="MobiDB-lite"/>
    </source>
</evidence>
<accession>F4N6I1</accession>
<feature type="region of interest" description="Disordered" evidence="1">
    <location>
        <begin position="1"/>
        <end position="41"/>
    </location>
</feature>
<evidence type="ECO:0000313" key="2">
    <source>
        <dbReference type="EMBL" id="CBX73689.1"/>
    </source>
</evidence>
<reference evidence="2" key="1">
    <citation type="journal article" date="2011" name="BMC Genomics">
        <title>Shotgun sequencing of Yersinia enterocolitica strain W22703 (biotype 2, serotype O:9): genomic evidence for oscillation between invertebrates and mammals.</title>
        <authorList>
            <person name="Fuchs T.M."/>
            <person name="Brandt K."/>
            <person name="Starke M."/>
            <person name="Rattei T."/>
        </authorList>
    </citation>
    <scope>NUCLEOTIDE SEQUENCE</scope>
</reference>
<dbReference type="AlphaFoldDB" id="F4N6I1"/>
<sequence length="60" mass="6103">KAACQPSFKRGGVRTGKQTGPHSLGSDGISGGVQSIKEPTKNSSAQLINTLLSGFATTDN</sequence>
<organism evidence="2">
    <name type="scientific">Yersinia enterocolitica W22703</name>
    <dbReference type="NCBI Taxonomy" id="913028"/>
    <lineage>
        <taxon>Bacteria</taxon>
        <taxon>Pseudomonadati</taxon>
        <taxon>Pseudomonadota</taxon>
        <taxon>Gammaproteobacteria</taxon>
        <taxon>Enterobacterales</taxon>
        <taxon>Yersiniaceae</taxon>
        <taxon>Yersinia</taxon>
    </lineage>
</organism>
<proteinExistence type="predicted"/>
<gene>
    <name evidence="2" type="ORF">YEW_LB46860</name>
</gene>
<feature type="non-terminal residue" evidence="2">
    <location>
        <position position="1"/>
    </location>
</feature>
<name>F4N6I1_YEREN</name>
<protein>
    <submittedName>
        <fullName evidence="2">Uncharacterized protein</fullName>
    </submittedName>
</protein>
<dbReference type="EMBL" id="FR718739">
    <property type="protein sequence ID" value="CBX73689.1"/>
    <property type="molecule type" value="Genomic_DNA"/>
</dbReference>